<accession>A0A067KRA5</accession>
<sequence>MGIDQTAPLMDDFSVDSAITPGVTRAVLRAWVRDHRMRPRRTALLSVLKGWVQANTDDEVETGEEIMLAPRTDSVQDFVTDFDSWFDSGGGLSAVRSSSAYQLVRGPPLGLIELSKSQFPKFPVITATSSKRLGYMKSSASSSVTVSGLLPQTSENISNPGSIILAAGQRNGSWKPR</sequence>
<gene>
    <name evidence="1" type="ORF">JCGZ_05987</name>
</gene>
<dbReference type="EMBL" id="KK914399">
    <property type="protein sequence ID" value="KDP37548.1"/>
    <property type="molecule type" value="Genomic_DNA"/>
</dbReference>
<protein>
    <submittedName>
        <fullName evidence="1">Uncharacterized protein</fullName>
    </submittedName>
</protein>
<name>A0A067KRA5_JATCU</name>
<evidence type="ECO:0000313" key="2">
    <source>
        <dbReference type="Proteomes" id="UP000027138"/>
    </source>
</evidence>
<keyword evidence="2" id="KW-1185">Reference proteome</keyword>
<dbReference type="AlphaFoldDB" id="A0A067KRA5"/>
<dbReference type="Proteomes" id="UP000027138">
    <property type="component" value="Unassembled WGS sequence"/>
</dbReference>
<evidence type="ECO:0000313" key="1">
    <source>
        <dbReference type="EMBL" id="KDP37548.1"/>
    </source>
</evidence>
<reference evidence="1 2" key="1">
    <citation type="journal article" date="2014" name="PLoS ONE">
        <title>Global Analysis of Gene Expression Profiles in Physic Nut (Jatropha curcas L.) Seedlings Exposed to Salt Stress.</title>
        <authorList>
            <person name="Zhang L."/>
            <person name="Zhang C."/>
            <person name="Wu P."/>
            <person name="Chen Y."/>
            <person name="Li M."/>
            <person name="Jiang H."/>
            <person name="Wu G."/>
        </authorList>
    </citation>
    <scope>NUCLEOTIDE SEQUENCE [LARGE SCALE GENOMIC DNA]</scope>
    <source>
        <strain evidence="2">cv. GZQX0401</strain>
        <tissue evidence="1">Young leaves</tissue>
    </source>
</reference>
<proteinExistence type="predicted"/>
<organism evidence="1 2">
    <name type="scientific">Jatropha curcas</name>
    <name type="common">Barbados nut</name>
    <dbReference type="NCBI Taxonomy" id="180498"/>
    <lineage>
        <taxon>Eukaryota</taxon>
        <taxon>Viridiplantae</taxon>
        <taxon>Streptophyta</taxon>
        <taxon>Embryophyta</taxon>
        <taxon>Tracheophyta</taxon>
        <taxon>Spermatophyta</taxon>
        <taxon>Magnoliopsida</taxon>
        <taxon>eudicotyledons</taxon>
        <taxon>Gunneridae</taxon>
        <taxon>Pentapetalae</taxon>
        <taxon>rosids</taxon>
        <taxon>fabids</taxon>
        <taxon>Malpighiales</taxon>
        <taxon>Euphorbiaceae</taxon>
        <taxon>Crotonoideae</taxon>
        <taxon>Jatropheae</taxon>
        <taxon>Jatropha</taxon>
    </lineage>
</organism>